<accession>A0A6J4U216</accession>
<sequence>MMTILVHPRIGGVTGRGGAPAAIGTRGKIPASALSVGRARRHD</sequence>
<name>A0A6J4U216_9BACT</name>
<organism evidence="1">
    <name type="scientific">uncultured Thermomicrobiales bacterium</name>
    <dbReference type="NCBI Taxonomy" id="1645740"/>
    <lineage>
        <taxon>Bacteria</taxon>
        <taxon>Pseudomonadati</taxon>
        <taxon>Thermomicrobiota</taxon>
        <taxon>Thermomicrobia</taxon>
        <taxon>Thermomicrobiales</taxon>
        <taxon>environmental samples</taxon>
    </lineage>
</organism>
<reference evidence="1" key="1">
    <citation type="submission" date="2020-02" db="EMBL/GenBank/DDBJ databases">
        <authorList>
            <person name="Meier V. D."/>
        </authorList>
    </citation>
    <scope>NUCLEOTIDE SEQUENCE</scope>
    <source>
        <strain evidence="1">AVDCRST_MAG59</strain>
    </source>
</reference>
<protein>
    <submittedName>
        <fullName evidence="1">Uncharacterized protein</fullName>
    </submittedName>
</protein>
<proteinExistence type="predicted"/>
<dbReference type="AlphaFoldDB" id="A0A6J4U216"/>
<evidence type="ECO:0000313" key="1">
    <source>
        <dbReference type="EMBL" id="CAA9538781.1"/>
    </source>
</evidence>
<dbReference type="EMBL" id="CADCWF010000029">
    <property type="protein sequence ID" value="CAA9538781.1"/>
    <property type="molecule type" value="Genomic_DNA"/>
</dbReference>
<gene>
    <name evidence="1" type="ORF">AVDCRST_MAG59-605</name>
</gene>